<evidence type="ECO:0000259" key="5">
    <source>
        <dbReference type="PROSITE" id="PS50026"/>
    </source>
</evidence>
<dbReference type="PROSITE" id="PS00022">
    <property type="entry name" value="EGF_1"/>
    <property type="match status" value="2"/>
</dbReference>
<proteinExistence type="predicted"/>
<dbReference type="PANTHER" id="PTHR24044">
    <property type="entry name" value="NOTCH LIGAND FAMILY MEMBER"/>
    <property type="match status" value="1"/>
</dbReference>
<reference evidence="6" key="2">
    <citation type="submission" date="2021-04" db="EMBL/GenBank/DDBJ databases">
        <authorList>
            <person name="Podell S."/>
        </authorList>
    </citation>
    <scope>NUCLEOTIDE SEQUENCE</scope>
    <source>
        <strain evidence="6">Hildebrandi</strain>
    </source>
</reference>
<dbReference type="PROSITE" id="PS50026">
    <property type="entry name" value="EGF_3"/>
    <property type="match status" value="1"/>
</dbReference>
<keyword evidence="7" id="KW-1185">Reference proteome</keyword>
<dbReference type="AlphaFoldDB" id="A0A9K3LWM0"/>
<dbReference type="InterPro" id="IPR000742">
    <property type="entry name" value="EGF"/>
</dbReference>
<evidence type="ECO:0000313" key="6">
    <source>
        <dbReference type="EMBL" id="KAG7369845.1"/>
    </source>
</evidence>
<keyword evidence="3" id="KW-0472">Membrane</keyword>
<dbReference type="PANTHER" id="PTHR24044:SF417">
    <property type="entry name" value="WEARY, ISOFORM B"/>
    <property type="match status" value="1"/>
</dbReference>
<keyword evidence="1" id="KW-0245">EGF-like domain</keyword>
<dbReference type="PROSITE" id="PS01186">
    <property type="entry name" value="EGF_2"/>
    <property type="match status" value="2"/>
</dbReference>
<keyword evidence="3" id="KW-1133">Transmembrane helix</keyword>
<dbReference type="Proteomes" id="UP000693970">
    <property type="component" value="Unassembled WGS sequence"/>
</dbReference>
<keyword evidence="3" id="KW-0812">Transmembrane</keyword>
<feature type="signal peptide" evidence="4">
    <location>
        <begin position="1"/>
        <end position="26"/>
    </location>
</feature>
<feature type="chain" id="PRO_5039902366" evidence="4">
    <location>
        <begin position="27"/>
        <end position="269"/>
    </location>
</feature>
<evidence type="ECO:0000313" key="7">
    <source>
        <dbReference type="Proteomes" id="UP000693970"/>
    </source>
</evidence>
<evidence type="ECO:0000256" key="4">
    <source>
        <dbReference type="SAM" id="SignalP"/>
    </source>
</evidence>
<dbReference type="GO" id="GO:0005112">
    <property type="term" value="F:Notch binding"/>
    <property type="evidence" value="ECO:0007669"/>
    <property type="project" value="TreeGrafter"/>
</dbReference>
<sequence length="269" mass="29668">MFRNQSRLCTAAIICFFSYFAQIVRAYDFHCNLFCYNGGECRHGHGAFGSYTGVDDDEEMPWEKVRHKNGMYCICPVGYTGLQCEIKMIVCGADDHTCFNGSTCKKDHSGWGESYWRCECDPKGSVMTASYAGKYCEHESTVFCVGDAASHSSSFCTNGGRCKERDNSEQRHAGCDCPAGYEGPHCEHLIKGFSLSAMVNTATSNKSVGSIIGIVSGVVLIVALGLFAKERYIDKPKRDAIRRAHMPPGFGGEMSSRKSGRRNNTRDIV</sequence>
<evidence type="ECO:0000256" key="3">
    <source>
        <dbReference type="SAM" id="Phobius"/>
    </source>
</evidence>
<dbReference type="OrthoDB" id="43902at2759"/>
<feature type="domain" description="EGF-like" evidence="5">
    <location>
        <begin position="147"/>
        <end position="187"/>
    </location>
</feature>
<dbReference type="InterPro" id="IPR050906">
    <property type="entry name" value="Notch_signaling"/>
</dbReference>
<organism evidence="6 7">
    <name type="scientific">Nitzschia inconspicua</name>
    <dbReference type="NCBI Taxonomy" id="303405"/>
    <lineage>
        <taxon>Eukaryota</taxon>
        <taxon>Sar</taxon>
        <taxon>Stramenopiles</taxon>
        <taxon>Ochrophyta</taxon>
        <taxon>Bacillariophyta</taxon>
        <taxon>Bacillariophyceae</taxon>
        <taxon>Bacillariophycidae</taxon>
        <taxon>Bacillariales</taxon>
        <taxon>Bacillariaceae</taxon>
        <taxon>Nitzschia</taxon>
    </lineage>
</organism>
<dbReference type="SMART" id="SM00181">
    <property type="entry name" value="EGF"/>
    <property type="match status" value="3"/>
</dbReference>
<evidence type="ECO:0000256" key="1">
    <source>
        <dbReference type="PROSITE-ProRule" id="PRU00076"/>
    </source>
</evidence>
<name>A0A9K3LWM0_9STRA</name>
<feature type="disulfide bond" evidence="1">
    <location>
        <begin position="177"/>
        <end position="186"/>
    </location>
</feature>
<comment type="caution">
    <text evidence="6">The sequence shown here is derived from an EMBL/GenBank/DDBJ whole genome shotgun (WGS) entry which is preliminary data.</text>
</comment>
<accession>A0A9K3LWM0</accession>
<feature type="transmembrane region" description="Helical" evidence="3">
    <location>
        <begin position="208"/>
        <end position="228"/>
    </location>
</feature>
<gene>
    <name evidence="6" type="ORF">IV203_027591</name>
</gene>
<dbReference type="CDD" id="cd00054">
    <property type="entry name" value="EGF_CA"/>
    <property type="match status" value="1"/>
</dbReference>
<reference evidence="6" key="1">
    <citation type="journal article" date="2021" name="Sci. Rep.">
        <title>Diploid genomic architecture of Nitzschia inconspicua, an elite biomass production diatom.</title>
        <authorList>
            <person name="Oliver A."/>
            <person name="Podell S."/>
            <person name="Pinowska A."/>
            <person name="Traller J.C."/>
            <person name="Smith S.R."/>
            <person name="McClure R."/>
            <person name="Beliaev A."/>
            <person name="Bohutskyi P."/>
            <person name="Hill E.A."/>
            <person name="Rabines A."/>
            <person name="Zheng H."/>
            <person name="Allen L.Z."/>
            <person name="Kuo A."/>
            <person name="Grigoriev I.V."/>
            <person name="Allen A.E."/>
            <person name="Hazlebeck D."/>
            <person name="Allen E.E."/>
        </authorList>
    </citation>
    <scope>NUCLEOTIDE SEQUENCE</scope>
    <source>
        <strain evidence="6">Hildebrandi</strain>
    </source>
</reference>
<keyword evidence="4" id="KW-0732">Signal</keyword>
<comment type="caution">
    <text evidence="1">Lacks conserved residue(s) required for the propagation of feature annotation.</text>
</comment>
<protein>
    <submittedName>
        <fullName evidence="6">EGF-like domain containing protein</fullName>
    </submittedName>
</protein>
<feature type="region of interest" description="Disordered" evidence="2">
    <location>
        <begin position="243"/>
        <end position="269"/>
    </location>
</feature>
<evidence type="ECO:0000256" key="2">
    <source>
        <dbReference type="SAM" id="MobiDB-lite"/>
    </source>
</evidence>
<keyword evidence="1" id="KW-1015">Disulfide bond</keyword>
<dbReference type="EMBL" id="JAGRRH010000005">
    <property type="protein sequence ID" value="KAG7369845.1"/>
    <property type="molecule type" value="Genomic_DNA"/>
</dbReference>